<dbReference type="SUPFAM" id="SSF57850">
    <property type="entry name" value="RING/U-box"/>
    <property type="match status" value="1"/>
</dbReference>
<reference evidence="21" key="3">
    <citation type="submission" date="2025-09" db="UniProtKB">
        <authorList>
            <consortium name="Ensembl"/>
        </authorList>
    </citation>
    <scope>IDENTIFICATION</scope>
</reference>
<keyword evidence="22" id="KW-1185">Reference proteome</keyword>
<evidence type="ECO:0000256" key="5">
    <source>
        <dbReference type="ARBA" id="ARBA00012483"/>
    </source>
</evidence>
<comment type="catalytic activity">
    <reaction evidence="1">
        <text>S-ubiquitinyl-[E2 ubiquitin-conjugating enzyme]-L-cysteine + [acceptor protein]-L-lysine = [E2 ubiquitin-conjugating enzyme]-L-cysteine + N(6)-ubiquitinyl-[acceptor protein]-L-lysine.</text>
        <dbReference type="EC" id="2.3.2.27"/>
    </reaction>
</comment>
<evidence type="ECO:0000256" key="11">
    <source>
        <dbReference type="ARBA" id="ARBA00022771"/>
    </source>
</evidence>
<dbReference type="GO" id="GO:0061630">
    <property type="term" value="F:ubiquitin protein ligase activity"/>
    <property type="evidence" value="ECO:0007669"/>
    <property type="project" value="UniProtKB-EC"/>
</dbReference>
<dbReference type="HOGENOM" id="CLU_041707_1_0_1"/>
<dbReference type="Pfam" id="PF04757">
    <property type="entry name" value="Pex2_Pex12"/>
    <property type="match status" value="1"/>
</dbReference>
<reference evidence="22" key="1">
    <citation type="journal article" date="2004" name="Nature">
        <title>Genome duplication in the teleost fish Tetraodon nigroviridis reveals the early vertebrate proto-karyotype.</title>
        <authorList>
            <person name="Jaillon O."/>
            <person name="Aury J.-M."/>
            <person name="Brunet F."/>
            <person name="Petit J.-L."/>
            <person name="Stange-Thomann N."/>
            <person name="Mauceli E."/>
            <person name="Bouneau L."/>
            <person name="Fischer C."/>
            <person name="Ozouf-Costaz C."/>
            <person name="Bernot A."/>
            <person name="Nicaud S."/>
            <person name="Jaffe D."/>
            <person name="Fisher S."/>
            <person name="Lutfalla G."/>
            <person name="Dossat C."/>
            <person name="Segurens B."/>
            <person name="Dasilva C."/>
            <person name="Salanoubat M."/>
            <person name="Levy M."/>
            <person name="Boudet N."/>
            <person name="Castellano S."/>
            <person name="Anthouard V."/>
            <person name="Jubin C."/>
            <person name="Castelli V."/>
            <person name="Katinka M."/>
            <person name="Vacherie B."/>
            <person name="Biemont C."/>
            <person name="Skalli Z."/>
            <person name="Cattolico L."/>
            <person name="Poulain J."/>
            <person name="De Berardinis V."/>
            <person name="Cruaud C."/>
            <person name="Duprat S."/>
            <person name="Brottier P."/>
            <person name="Coutanceau J.-P."/>
            <person name="Gouzy J."/>
            <person name="Parra G."/>
            <person name="Lardier G."/>
            <person name="Chapple C."/>
            <person name="McKernan K.J."/>
            <person name="McEwan P."/>
            <person name="Bosak S."/>
            <person name="Kellis M."/>
            <person name="Volff J.-N."/>
            <person name="Guigo R."/>
            <person name="Zody M.C."/>
            <person name="Mesirov J."/>
            <person name="Lindblad-Toh K."/>
            <person name="Birren B."/>
            <person name="Nusbaum C."/>
            <person name="Kahn D."/>
            <person name="Robinson-Rechavi M."/>
            <person name="Laudet V."/>
            <person name="Schachter V."/>
            <person name="Quetier F."/>
            <person name="Saurin W."/>
            <person name="Scarpelli C."/>
            <person name="Wincker P."/>
            <person name="Lander E.S."/>
            <person name="Weissenbach J."/>
            <person name="Roest Crollius H."/>
        </authorList>
    </citation>
    <scope>NUCLEOTIDE SEQUENCE [LARGE SCALE GENOMIC DNA]</scope>
</reference>
<keyword evidence="13" id="KW-0862">Zinc</keyword>
<evidence type="ECO:0000256" key="1">
    <source>
        <dbReference type="ARBA" id="ARBA00000900"/>
    </source>
</evidence>
<dbReference type="GO" id="GO:0005778">
    <property type="term" value="C:peroxisomal membrane"/>
    <property type="evidence" value="ECO:0007669"/>
    <property type="project" value="UniProtKB-SubCell"/>
</dbReference>
<dbReference type="SMART" id="SM00184">
    <property type="entry name" value="RING"/>
    <property type="match status" value="1"/>
</dbReference>
<dbReference type="AlphaFoldDB" id="H3CCU0"/>
<dbReference type="PROSITE" id="PS50089">
    <property type="entry name" value="ZF_RING_2"/>
    <property type="match status" value="1"/>
</dbReference>
<feature type="domain" description="RING-type" evidence="20">
    <location>
        <begin position="268"/>
        <end position="306"/>
    </location>
</feature>
<dbReference type="OMA" id="YCDVVQL"/>
<evidence type="ECO:0000256" key="4">
    <source>
        <dbReference type="ARBA" id="ARBA00008704"/>
    </source>
</evidence>
<keyword evidence="8" id="KW-0808">Transferase</keyword>
<evidence type="ECO:0000256" key="12">
    <source>
        <dbReference type="ARBA" id="ARBA00022786"/>
    </source>
</evidence>
<evidence type="ECO:0000256" key="6">
    <source>
        <dbReference type="ARBA" id="ARBA00022448"/>
    </source>
</evidence>
<evidence type="ECO:0000256" key="3">
    <source>
        <dbReference type="ARBA" id="ARBA00004906"/>
    </source>
</evidence>
<protein>
    <recommendedName>
        <fullName evidence="5">RING-type E3 ubiquitin transferase</fullName>
        <ecNumber evidence="5">2.3.2.27</ecNumber>
    </recommendedName>
</protein>
<evidence type="ECO:0000256" key="10">
    <source>
        <dbReference type="ARBA" id="ARBA00022723"/>
    </source>
</evidence>
<dbReference type="Ensembl" id="ENSTNIT00000006211.1">
    <property type="protein sequence ID" value="ENSTNIP00000006063.1"/>
    <property type="gene ID" value="ENSTNIG00000003476.1"/>
</dbReference>
<dbReference type="CDD" id="cd16527">
    <property type="entry name" value="RING-HC_PEX10"/>
    <property type="match status" value="1"/>
</dbReference>
<reference evidence="21" key="2">
    <citation type="submission" date="2025-08" db="UniProtKB">
        <authorList>
            <consortium name="Ensembl"/>
        </authorList>
    </citation>
    <scope>IDENTIFICATION</scope>
</reference>
<dbReference type="InterPro" id="IPR025654">
    <property type="entry name" value="PEX2/10"/>
</dbReference>
<dbReference type="STRING" id="99883.ENSTNIP00000006063"/>
<comment type="similarity">
    <text evidence="4">Belongs to the pex2/pex10/pex12 family.</text>
</comment>
<keyword evidence="16" id="KW-0472">Membrane</keyword>
<evidence type="ECO:0000256" key="16">
    <source>
        <dbReference type="ARBA" id="ARBA00023136"/>
    </source>
</evidence>
<comment type="function">
    <text evidence="18">E3 ubiquitin-protein ligase component of a retrotranslocation channel required for peroxisome organization by mediating export of the PEX5 receptor from peroxisomes to the cytosol, thereby promoting PEX5 recycling. The retrotranslocation channel is composed of PEX2, PEX10 and PEX12; each subunit contributing transmembrane segments that coassemble into an open channel that specifically allows the passage of PEX5 through the peroxisomal membrane. PEX10 also regulates PEX5 recycling by acting as a E3 ubiquitin-protein ligase. When PEX5 recycling is compromised, PEX10 catalyzes polyubiquitination of PEX5 during its passage through the retrotranslocation channel, leading to its degradation.</text>
</comment>
<dbReference type="InterPro" id="IPR013083">
    <property type="entry name" value="Znf_RING/FYVE/PHD"/>
</dbReference>
<evidence type="ECO:0000313" key="22">
    <source>
        <dbReference type="Proteomes" id="UP000007303"/>
    </source>
</evidence>
<keyword evidence="15" id="KW-1133">Transmembrane helix</keyword>
<dbReference type="Gene3D" id="3.30.40.10">
    <property type="entry name" value="Zinc/RING finger domain, C3HC4 (zinc finger)"/>
    <property type="match status" value="1"/>
</dbReference>
<comment type="subcellular location">
    <subcellularLocation>
        <location evidence="2">Peroxisome membrane</location>
        <topology evidence="2">Multi-pass membrane protein</topology>
    </subcellularLocation>
</comment>
<dbReference type="PANTHER" id="PTHR23350:SF0">
    <property type="entry name" value="PEROXISOME BIOGENESIS FACTOR 10"/>
    <property type="match status" value="1"/>
</dbReference>
<sequence length="321" mass="37494">MPLIPANQAQLVRSSQKDEHYRSLIKNSVNEAFQSVAGSKNWLNWRREIELLADLSYFSLTTFSAYQTLGEEYVHIIQVDPSKCHIPSRSRRSFFIFCHIFFPYLLDKILVSLESHLDDASHERLQTVSPWWSLELWLRRSIQKVLGLMSESQRRTCLPTVFILQQNLSLLHRLHVALFYIFGYFYYLSKRVSGITHLHATGLNPNSDGSIRSSYRLLGMASLVQLLITACLQFSSYRLRQRSNQDWGFLRKLSTHHKSSSTSRVSRCILCLEDRRNSTSTPCGHLFCWECITEWCNTKAECPLCREKFQPQRLVYLRNCN</sequence>
<evidence type="ECO:0000256" key="17">
    <source>
        <dbReference type="ARBA" id="ARBA00023140"/>
    </source>
</evidence>
<comment type="pathway">
    <text evidence="3">Protein modification; protein ubiquitination.</text>
</comment>
<evidence type="ECO:0000256" key="9">
    <source>
        <dbReference type="ARBA" id="ARBA00022692"/>
    </source>
</evidence>
<dbReference type="InterPro" id="IPR017907">
    <property type="entry name" value="Znf_RING_CS"/>
</dbReference>
<evidence type="ECO:0000256" key="15">
    <source>
        <dbReference type="ARBA" id="ARBA00022989"/>
    </source>
</evidence>
<dbReference type="GeneTree" id="ENSGT00510000048446"/>
<dbReference type="FunCoup" id="H3CCU0">
    <property type="interactions" value="1160"/>
</dbReference>
<keyword evidence="11 19" id="KW-0863">Zinc-finger</keyword>
<dbReference type="Proteomes" id="UP000007303">
    <property type="component" value="Unassembled WGS sequence"/>
</dbReference>
<evidence type="ECO:0000256" key="8">
    <source>
        <dbReference type="ARBA" id="ARBA00022679"/>
    </source>
</evidence>
<keyword evidence="6" id="KW-0813">Transport</keyword>
<dbReference type="PROSITE" id="PS00518">
    <property type="entry name" value="ZF_RING_1"/>
    <property type="match status" value="1"/>
</dbReference>
<evidence type="ECO:0000256" key="7">
    <source>
        <dbReference type="ARBA" id="ARBA00022593"/>
    </source>
</evidence>
<dbReference type="Pfam" id="PF13920">
    <property type="entry name" value="zf-C3HC4_3"/>
    <property type="match status" value="1"/>
</dbReference>
<evidence type="ECO:0000256" key="13">
    <source>
        <dbReference type="ARBA" id="ARBA00022833"/>
    </source>
</evidence>
<name>H3CCU0_TETNG</name>
<evidence type="ECO:0000256" key="14">
    <source>
        <dbReference type="ARBA" id="ARBA00022927"/>
    </source>
</evidence>
<dbReference type="GO" id="GO:0008270">
    <property type="term" value="F:zinc ion binding"/>
    <property type="evidence" value="ECO:0007669"/>
    <property type="project" value="UniProtKB-KW"/>
</dbReference>
<dbReference type="GO" id="GO:0016558">
    <property type="term" value="P:protein import into peroxisome matrix"/>
    <property type="evidence" value="ECO:0007669"/>
    <property type="project" value="InterPro"/>
</dbReference>
<dbReference type="PANTHER" id="PTHR23350">
    <property type="entry name" value="PEROXISOME ASSEMBLY PROTEIN 10"/>
    <property type="match status" value="1"/>
</dbReference>
<dbReference type="InterPro" id="IPR001841">
    <property type="entry name" value="Znf_RING"/>
</dbReference>
<keyword evidence="17" id="KW-0576">Peroxisome</keyword>
<evidence type="ECO:0000256" key="2">
    <source>
        <dbReference type="ARBA" id="ARBA00004585"/>
    </source>
</evidence>
<evidence type="ECO:0000256" key="19">
    <source>
        <dbReference type="PROSITE-ProRule" id="PRU00175"/>
    </source>
</evidence>
<evidence type="ECO:0000259" key="20">
    <source>
        <dbReference type="PROSITE" id="PS50089"/>
    </source>
</evidence>
<proteinExistence type="inferred from homology"/>
<keyword evidence="12" id="KW-0833">Ubl conjugation pathway</keyword>
<keyword evidence="14" id="KW-0653">Protein transport</keyword>
<evidence type="ECO:0000313" key="21">
    <source>
        <dbReference type="Ensembl" id="ENSTNIP00000006063.1"/>
    </source>
</evidence>
<dbReference type="InterPro" id="IPR006845">
    <property type="entry name" value="Pex_N"/>
</dbReference>
<keyword evidence="10" id="KW-0479">Metal-binding</keyword>
<keyword evidence="7" id="KW-0962">Peroxisome biogenesis</keyword>
<keyword evidence="9" id="KW-0812">Transmembrane</keyword>
<organism evidence="21 22">
    <name type="scientific">Tetraodon nigroviridis</name>
    <name type="common">Spotted green pufferfish</name>
    <name type="synonym">Chelonodon nigroviridis</name>
    <dbReference type="NCBI Taxonomy" id="99883"/>
    <lineage>
        <taxon>Eukaryota</taxon>
        <taxon>Metazoa</taxon>
        <taxon>Chordata</taxon>
        <taxon>Craniata</taxon>
        <taxon>Vertebrata</taxon>
        <taxon>Euteleostomi</taxon>
        <taxon>Actinopterygii</taxon>
        <taxon>Neopterygii</taxon>
        <taxon>Teleostei</taxon>
        <taxon>Neoteleostei</taxon>
        <taxon>Acanthomorphata</taxon>
        <taxon>Eupercaria</taxon>
        <taxon>Tetraodontiformes</taxon>
        <taxon>Tetradontoidea</taxon>
        <taxon>Tetraodontidae</taxon>
        <taxon>Tetraodon</taxon>
    </lineage>
</organism>
<accession>H3CCU0</accession>
<dbReference type="InParanoid" id="H3CCU0"/>
<dbReference type="FunFam" id="3.30.40.10:FF:000332">
    <property type="entry name" value="Peroxisome biogenesis factor 10"/>
    <property type="match status" value="1"/>
</dbReference>
<evidence type="ECO:0000256" key="18">
    <source>
        <dbReference type="ARBA" id="ARBA00045271"/>
    </source>
</evidence>
<dbReference type="EC" id="2.3.2.27" evidence="5"/>